<evidence type="ECO:0000256" key="1">
    <source>
        <dbReference type="SAM" id="SignalP"/>
    </source>
</evidence>
<dbReference type="EMBL" id="JAHBBH010000005">
    <property type="protein sequence ID" value="MBW3091921.1"/>
    <property type="molecule type" value="Genomic_DNA"/>
</dbReference>
<evidence type="ECO:0000313" key="2">
    <source>
        <dbReference type="EMBL" id="MBW3091921.1"/>
    </source>
</evidence>
<feature type="signal peptide" evidence="1">
    <location>
        <begin position="1"/>
        <end position="20"/>
    </location>
</feature>
<sequence>MNKRTMLKTAAAVSSVAMLAAVGACGNSDAGATKDGKPAVSVLVVMPDNRLPFKTMQWAKDVEKDCGCAITWKTVSNAAWNNQKNVTLASGEIPDLTIRGFFKSDTANNASMFENLADDLDKMPNVKKYLETKQDAKNMSSTIDGEIFSLVSDRGSAYHASGQHMMINKTWLDKLGLKMPTTWDELENVLEAFKTQDPNGNGKADEIPMQIRKLNTTGFGWYDPFLLLNSTGIVTHFNGGPSTTGIYAKDGKVASFLISDEFKSVISYYHELISKGLVPTESLTMDDSTYTANLQGDGKTAKVGVAFGWDIPTTFGDGLADQYVAMPAPAAPGVSQDEVVWDGSQVENEFVNSTTVSSAAKNKDAVFKLLNLLFSEKYSVQQFKGDLSKWVEKTGDHEYTVSDKYYQQSPSEIPALEDGLSGWIPDDVTIKGDKNADRLQEVDQVYAEQYQHFDPTKDIIPEYVNPSSDDNITLSNNNTAMFDYAMPKIGGWMRDGGIDNDWADYVASMKKFGLDQNVQIWQKWYDQYTK</sequence>
<dbReference type="PANTHER" id="PTHR43649">
    <property type="entry name" value="ARABINOSE-BINDING PROTEIN-RELATED"/>
    <property type="match status" value="1"/>
</dbReference>
<dbReference type="Proteomes" id="UP000700815">
    <property type="component" value="Unassembled WGS sequence"/>
</dbReference>
<accession>A0ABS6WCZ4</accession>
<evidence type="ECO:0000313" key="3">
    <source>
        <dbReference type="Proteomes" id="UP000700815"/>
    </source>
</evidence>
<proteinExistence type="predicted"/>
<comment type="caution">
    <text evidence="2">The sequence shown here is derived from an EMBL/GenBank/DDBJ whole genome shotgun (WGS) entry which is preliminary data.</text>
</comment>
<keyword evidence="1" id="KW-0732">Signal</keyword>
<gene>
    <name evidence="2" type="ORF">KIH79_02920</name>
</gene>
<protein>
    <submittedName>
        <fullName evidence="2">Extracellular solute-binding protein</fullName>
    </submittedName>
</protein>
<dbReference type="PROSITE" id="PS51257">
    <property type="entry name" value="PROKAR_LIPOPROTEIN"/>
    <property type="match status" value="1"/>
</dbReference>
<feature type="chain" id="PRO_5046858992" evidence="1">
    <location>
        <begin position="21"/>
        <end position="530"/>
    </location>
</feature>
<dbReference type="InterPro" id="IPR050490">
    <property type="entry name" value="Bact_solute-bd_prot1"/>
</dbReference>
<reference evidence="2 3" key="1">
    <citation type="submission" date="2021-05" db="EMBL/GenBank/DDBJ databases">
        <title>Phylogenetic classification of ten novel species belonging to the genus Bifidobacterium comprising B. colchicus sp. nov., B. abeli sp. nov., B. bicoloris sp. nov., B. guerezis sp. nov., B. rosaliae sp. nov., B. santillanensis sp. nov., B. argentati sp. nov., B. amazzoni sp. nov., B. pluviali sp. nov., and B. pinnaculum sp. nov.</title>
        <authorList>
            <person name="Lugli G.A."/>
            <person name="Ruiz Garcia L."/>
            <person name="Margolles A."/>
            <person name="Ventura M."/>
        </authorList>
    </citation>
    <scope>NUCLEOTIDE SEQUENCE [LARGE SCALE GENOMIC DNA]</scope>
    <source>
        <strain evidence="2 3">82T10</strain>
    </source>
</reference>
<name>A0ABS6WCZ4_9BIFI</name>
<dbReference type="PANTHER" id="PTHR43649:SF12">
    <property type="entry name" value="DIACETYLCHITOBIOSE BINDING PROTEIN DASA"/>
    <property type="match status" value="1"/>
</dbReference>
<keyword evidence="3" id="KW-1185">Reference proteome</keyword>
<organism evidence="2 3">
    <name type="scientific">Bifidobacterium miconis</name>
    <dbReference type="NCBI Taxonomy" id="2834435"/>
    <lineage>
        <taxon>Bacteria</taxon>
        <taxon>Bacillati</taxon>
        <taxon>Actinomycetota</taxon>
        <taxon>Actinomycetes</taxon>
        <taxon>Bifidobacteriales</taxon>
        <taxon>Bifidobacteriaceae</taxon>
        <taxon>Bifidobacterium</taxon>
    </lineage>
</organism>